<protein>
    <submittedName>
        <fullName evidence="2">Uncharacterized protein</fullName>
    </submittedName>
</protein>
<dbReference type="EMBL" id="VGIR01000044">
    <property type="protein sequence ID" value="MBM3331795.1"/>
    <property type="molecule type" value="Genomic_DNA"/>
</dbReference>
<accession>A0A937XIP3</accession>
<dbReference type="AlphaFoldDB" id="A0A937XIP3"/>
<evidence type="ECO:0000313" key="2">
    <source>
        <dbReference type="EMBL" id="MBM3331795.1"/>
    </source>
</evidence>
<dbReference type="Proteomes" id="UP000779900">
    <property type="component" value="Unassembled WGS sequence"/>
</dbReference>
<gene>
    <name evidence="2" type="ORF">FJY68_08095</name>
</gene>
<sequence>MRTKHYAFAAASVVLFILVLATPALAQGNTKPCLCKPLITPLTGTTKTVFVASVMYTDAENDAPAKVEVYIDGVAYPMTHPKGSPKGYYRARLTLPPGEHSYYFYTEDARGASERFPRYGALTNLLVGTKKKILNRLPLLSEGGVHYTQGSEYNVYTYTVKYKDRDVCKPPKCIKVFIDGLPHDMALYSGTCVNGTYVYQTMLPPGPHAYYFMAKDGNGDCVSLPAAGFIRGPQVTARLNSPPVLLDQRLEPGIGGMKDIWQMPSRYGFLVHYNDVDFDAPTVAMIYVDNVPHAMKLIRGNAANGLYAYYSNEFLSNMHTYYYYFQDGKGASVRMPEVGVFHGPVVTR</sequence>
<proteinExistence type="predicted"/>
<feature type="signal peptide" evidence="1">
    <location>
        <begin position="1"/>
        <end position="26"/>
    </location>
</feature>
<keyword evidence="1" id="KW-0732">Signal</keyword>
<reference evidence="2" key="1">
    <citation type="submission" date="2019-03" db="EMBL/GenBank/DDBJ databases">
        <title>Lake Tanganyika Metagenome-Assembled Genomes (MAGs).</title>
        <authorList>
            <person name="Tran P."/>
        </authorList>
    </citation>
    <scope>NUCLEOTIDE SEQUENCE</scope>
    <source>
        <strain evidence="2">K_DeepCast_150m_m2_040</strain>
    </source>
</reference>
<evidence type="ECO:0000256" key="1">
    <source>
        <dbReference type="SAM" id="SignalP"/>
    </source>
</evidence>
<name>A0A937XIP3_UNCW3</name>
<comment type="caution">
    <text evidence="2">The sequence shown here is derived from an EMBL/GenBank/DDBJ whole genome shotgun (WGS) entry which is preliminary data.</text>
</comment>
<feature type="chain" id="PRO_5037910677" evidence="1">
    <location>
        <begin position="27"/>
        <end position="348"/>
    </location>
</feature>
<evidence type="ECO:0000313" key="3">
    <source>
        <dbReference type="Proteomes" id="UP000779900"/>
    </source>
</evidence>
<organism evidence="2 3">
    <name type="scientific">candidate division WOR-3 bacterium</name>
    <dbReference type="NCBI Taxonomy" id="2052148"/>
    <lineage>
        <taxon>Bacteria</taxon>
        <taxon>Bacteria division WOR-3</taxon>
    </lineage>
</organism>